<dbReference type="PANTHER" id="PTHR44337:SF17">
    <property type="entry name" value="CARCINOEMBRYONIC ANTIGEN-RELATED CELL ADHESION MOLECULE 5 ISOFORM X1"/>
    <property type="match status" value="1"/>
</dbReference>
<dbReference type="Pfam" id="PF13927">
    <property type="entry name" value="Ig_3"/>
    <property type="match status" value="2"/>
</dbReference>
<feature type="signal peptide" evidence="6">
    <location>
        <begin position="1"/>
        <end position="21"/>
    </location>
</feature>
<dbReference type="InterPro" id="IPR013783">
    <property type="entry name" value="Ig-like_fold"/>
</dbReference>
<evidence type="ECO:0000313" key="8">
    <source>
        <dbReference type="Ensembl" id="ENSAPOP00000029486.1"/>
    </source>
</evidence>
<reference evidence="8" key="2">
    <citation type="submission" date="2025-09" db="UniProtKB">
        <authorList>
            <consortium name="Ensembl"/>
        </authorList>
    </citation>
    <scope>IDENTIFICATION</scope>
</reference>
<feature type="transmembrane region" description="Helical" evidence="5">
    <location>
        <begin position="508"/>
        <end position="530"/>
    </location>
</feature>
<feature type="domain" description="Ig-like" evidence="7">
    <location>
        <begin position="129"/>
        <end position="222"/>
    </location>
</feature>
<dbReference type="Proteomes" id="UP000257200">
    <property type="component" value="Unplaced"/>
</dbReference>
<feature type="chain" id="PRO_5018677684" evidence="6">
    <location>
        <begin position="22"/>
        <end position="540"/>
    </location>
</feature>
<dbReference type="InterPro" id="IPR003598">
    <property type="entry name" value="Ig_sub2"/>
</dbReference>
<dbReference type="SMART" id="SM00409">
    <property type="entry name" value="IG"/>
    <property type="match status" value="5"/>
</dbReference>
<feature type="domain" description="Ig-like" evidence="7">
    <location>
        <begin position="227"/>
        <end position="308"/>
    </location>
</feature>
<evidence type="ECO:0000256" key="6">
    <source>
        <dbReference type="SAM" id="SignalP"/>
    </source>
</evidence>
<evidence type="ECO:0000256" key="2">
    <source>
        <dbReference type="ARBA" id="ARBA00023157"/>
    </source>
</evidence>
<dbReference type="CDD" id="cd00096">
    <property type="entry name" value="Ig"/>
    <property type="match status" value="2"/>
</dbReference>
<dbReference type="Gene3D" id="2.60.40.10">
    <property type="entry name" value="Immunoglobulins"/>
    <property type="match status" value="5"/>
</dbReference>
<keyword evidence="5" id="KW-0472">Membrane</keyword>
<dbReference type="PANTHER" id="PTHR44337">
    <property type="entry name" value="CARCINOEMBRYONIC ANTIGEN-RELATED CELL ADHESION MOLECULE 8"/>
    <property type="match status" value="1"/>
</dbReference>
<evidence type="ECO:0000256" key="1">
    <source>
        <dbReference type="ARBA" id="ARBA00022729"/>
    </source>
</evidence>
<dbReference type="InParanoid" id="A0A3Q1GFS3"/>
<keyword evidence="5" id="KW-1133">Transmembrane helix</keyword>
<organism evidence="8 9">
    <name type="scientific">Acanthochromis polyacanthus</name>
    <name type="common">spiny chromis</name>
    <dbReference type="NCBI Taxonomy" id="80966"/>
    <lineage>
        <taxon>Eukaryota</taxon>
        <taxon>Metazoa</taxon>
        <taxon>Chordata</taxon>
        <taxon>Craniata</taxon>
        <taxon>Vertebrata</taxon>
        <taxon>Euteleostomi</taxon>
        <taxon>Actinopterygii</taxon>
        <taxon>Neopterygii</taxon>
        <taxon>Teleostei</taxon>
        <taxon>Neoteleostei</taxon>
        <taxon>Acanthomorphata</taxon>
        <taxon>Ovalentaria</taxon>
        <taxon>Pomacentridae</taxon>
        <taxon>Acanthochromis</taxon>
    </lineage>
</organism>
<dbReference type="InterPro" id="IPR052598">
    <property type="entry name" value="IgSF_CEA-related"/>
</dbReference>
<dbReference type="SUPFAM" id="SSF48726">
    <property type="entry name" value="Immunoglobulin"/>
    <property type="match status" value="4"/>
</dbReference>
<dbReference type="PROSITE" id="PS50835">
    <property type="entry name" value="IG_LIKE"/>
    <property type="match status" value="4"/>
</dbReference>
<dbReference type="InterPro" id="IPR013106">
    <property type="entry name" value="Ig_V-set"/>
</dbReference>
<dbReference type="Ensembl" id="ENSAPOT00000020652.1">
    <property type="protein sequence ID" value="ENSAPOP00000029486.1"/>
    <property type="gene ID" value="ENSAPOG00000015385.1"/>
</dbReference>
<feature type="domain" description="Ig-like" evidence="7">
    <location>
        <begin position="311"/>
        <end position="410"/>
    </location>
</feature>
<keyword evidence="9" id="KW-1185">Reference proteome</keyword>
<dbReference type="AlphaFoldDB" id="A0A3Q1GFS3"/>
<dbReference type="STRING" id="80966.ENSAPOP00000029486"/>
<dbReference type="FunCoup" id="A0A3Q1GFS3">
    <property type="interactions" value="248"/>
</dbReference>
<evidence type="ECO:0000256" key="5">
    <source>
        <dbReference type="SAM" id="Phobius"/>
    </source>
</evidence>
<protein>
    <submittedName>
        <fullName evidence="8">Si:ch211-264f5.6</fullName>
    </submittedName>
</protein>
<reference evidence="8" key="1">
    <citation type="submission" date="2025-08" db="UniProtKB">
        <authorList>
            <consortium name="Ensembl"/>
        </authorList>
    </citation>
    <scope>IDENTIFICATION</scope>
</reference>
<sequence>MDLFALKSFLLLLLFTGRCAPQDILPAGPVNAILGHNVTLTTLLVDKPNYAFISWSFSDGKEQVPIATVGSQGLKPNAAYEGRVSINATNGALSLSSLKTEDSGDYSISIIAPDGTTDGAEIKLQVLEPVSDVLIKSSIPEAIEHNSTVVLTCSAKGSFLKFTWTNGTAPIVADGKRLTLKDEAASSMLTITGVLRTDLVGPIYCKAANPLDTKSSPAFNLTVYYGPDEVTISPAKWPEFIRSKSDFNLTCSARSLPAPTYSWYHKEDLMEVPGPLLTLADIEAHKFGMEKEEYTCRVQNIKTGRTVSSAPVAFAVMEAVTGVKITGPTEKLMAGNSTANLTCQAAAGTVKTKKWLKDGKPLTASSRVIFYNNMSSVFFNMLQKEDNGKYTCQFINPVSTAEAVYAMVVNFGPEPASVKGEVAVEVNDPVKLTCSAASVPPSIYTWKFNGSETPVKTADYSIAEAMYKDTGSYTCTAYNNVTGKSTTASHFLSVKEEGALDEGLSDGAIAGIVIGVLAALGAAIGLIFYCRQKVPVESPY</sequence>
<keyword evidence="1 6" id="KW-0732">Signal</keyword>
<evidence type="ECO:0000256" key="4">
    <source>
        <dbReference type="ARBA" id="ARBA00023319"/>
    </source>
</evidence>
<feature type="domain" description="Ig-like" evidence="7">
    <location>
        <begin position="413"/>
        <end position="493"/>
    </location>
</feature>
<keyword evidence="2" id="KW-1015">Disulfide bond</keyword>
<evidence type="ECO:0000259" key="7">
    <source>
        <dbReference type="PROSITE" id="PS50835"/>
    </source>
</evidence>
<dbReference type="Pfam" id="PF07686">
    <property type="entry name" value="V-set"/>
    <property type="match status" value="1"/>
</dbReference>
<keyword evidence="5" id="KW-0812">Transmembrane</keyword>
<evidence type="ECO:0000313" key="9">
    <source>
        <dbReference type="Proteomes" id="UP000257200"/>
    </source>
</evidence>
<dbReference type="InterPro" id="IPR036179">
    <property type="entry name" value="Ig-like_dom_sf"/>
</dbReference>
<accession>A0A3Q1GFS3</accession>
<dbReference type="SMART" id="SM00408">
    <property type="entry name" value="IGc2"/>
    <property type="match status" value="3"/>
</dbReference>
<name>A0A3Q1GFS3_9TELE</name>
<dbReference type="InterPro" id="IPR003599">
    <property type="entry name" value="Ig_sub"/>
</dbReference>
<dbReference type="InterPro" id="IPR007110">
    <property type="entry name" value="Ig-like_dom"/>
</dbReference>
<proteinExistence type="predicted"/>
<dbReference type="GeneTree" id="ENSGT01100000263479"/>
<keyword evidence="4" id="KW-0393">Immunoglobulin domain</keyword>
<keyword evidence="3" id="KW-0325">Glycoprotein</keyword>
<evidence type="ECO:0000256" key="3">
    <source>
        <dbReference type="ARBA" id="ARBA00023180"/>
    </source>
</evidence>